<feature type="region of interest" description="Disordered" evidence="1">
    <location>
        <begin position="845"/>
        <end position="875"/>
    </location>
</feature>
<gene>
    <name evidence="2" type="ORF">D9753_35005</name>
</gene>
<dbReference type="Proteomes" id="UP000268329">
    <property type="component" value="Chromosome"/>
</dbReference>
<evidence type="ECO:0000313" key="3">
    <source>
        <dbReference type="Proteomes" id="UP000268329"/>
    </source>
</evidence>
<dbReference type="EMBL" id="CP033073">
    <property type="protein sequence ID" value="AYN43233.1"/>
    <property type="molecule type" value="Genomic_DNA"/>
</dbReference>
<feature type="compositionally biased region" description="Low complexity" evidence="1">
    <location>
        <begin position="560"/>
        <end position="577"/>
    </location>
</feature>
<dbReference type="AlphaFoldDB" id="A0A3G2JLG8"/>
<sequence>MRRWTTGLGPLWTLVPRLGGTARSARSGPVHLLAPDADESARLAETVDALSDGERDQATVVVAAGLSDSPSVWKWLTPVLDECRRSGITGVRLLWAGGGADLPGRPAPARRICDTWGMEVIAPAGPVVVAPDGSLFTPTGPDGWWHFSPGLGPRPLGLRHPVPSWEDAVARLTPDAVGGHVVEPVPAGVLIRTAGPVPDAERAVGASIPVDEHRLAVVVGSPGTPPVPAQALAELLALLPARARATARLVPGDGGDLLGTGQETADLLGTEVEVVSGVPALLERADGTGTEGAVVLIGADGEPSWRPYVEAVACRPAHDGTASAPRVLRWRPPVAGPAVASQDGVLALDARWQVAVTRAGLWVGPQGGVPAEASGRALARETMMVHVGLPGRRLDDGLWPVLDTLMERLEPSVQARTTLHVLGSCSAQGRQLLRGITERRGLALEYRRETSAGFAAEEPAEEGTEPEQPRTAAQAAPHAEATATEAPWHASPMSVRIRRVAAPPAPAPDAPAVPASATRKAPVPPGFAQALTASRSVGGPAGRSVPVPWQVSREGPAPDPAGIAAPAPAPARRTAAAPVPPVSPVAPPPPPAPLRITAEEDPPAPTAPARRAALPVRVTPLHRSSPSDRQAIQALAGEQWWQQQASVTRTLMVVPGLRPDSRNEEAHADLIAVRCFLTLDGGPLSWTWLERRLAVGADDALPYLSCLASGLRRLPSYRGVVVRDAGVLPAEARILPPGSELREAGPVGTLALAGAPAPVADRYLIWSVTGRRVRGLFASAPVAGKGEEVVFAPGTRFRVLGTHGPPGATTVLLREVAEGDPDARAGRHEAQDRGALAALTQAVDRAPGTGAAASWPPRLAGPLAERPREDGDGRA</sequence>
<name>A0A3G2JLG8_9ACTN</name>
<keyword evidence="3" id="KW-1185">Reference proteome</keyword>
<dbReference type="Gene3D" id="3.90.176.10">
    <property type="entry name" value="Toxin ADP-ribosyltransferase, Chain A, domain 1"/>
    <property type="match status" value="1"/>
</dbReference>
<feature type="compositionally biased region" description="Pro residues" evidence="1">
    <location>
        <begin position="578"/>
        <end position="590"/>
    </location>
</feature>
<organism evidence="2 3">
    <name type="scientific">Streptomyces dangxiongensis</name>
    <dbReference type="NCBI Taxonomy" id="1442032"/>
    <lineage>
        <taxon>Bacteria</taxon>
        <taxon>Bacillati</taxon>
        <taxon>Actinomycetota</taxon>
        <taxon>Actinomycetes</taxon>
        <taxon>Kitasatosporales</taxon>
        <taxon>Streptomycetaceae</taxon>
        <taxon>Streptomyces</taxon>
    </lineage>
</organism>
<feature type="region of interest" description="Disordered" evidence="1">
    <location>
        <begin position="554"/>
        <end position="590"/>
    </location>
</feature>
<accession>A0A3G2JLG8</accession>
<reference evidence="2 3" key="1">
    <citation type="submission" date="2018-10" db="EMBL/GenBank/DDBJ databases">
        <title>The genome of Streptomyces dangxiongensis Z022.</title>
        <authorList>
            <person name="Zhang B."/>
        </authorList>
    </citation>
    <scope>NUCLEOTIDE SEQUENCE [LARGE SCALE GENOMIC DNA]</scope>
    <source>
        <strain evidence="2 3">Z022</strain>
    </source>
</reference>
<feature type="region of interest" description="Disordered" evidence="1">
    <location>
        <begin position="502"/>
        <end position="521"/>
    </location>
</feature>
<dbReference type="KEGG" id="sdd:D9753_35005"/>
<feature type="compositionally biased region" description="Basic and acidic residues" evidence="1">
    <location>
        <begin position="865"/>
        <end position="875"/>
    </location>
</feature>
<evidence type="ECO:0000256" key="1">
    <source>
        <dbReference type="SAM" id="MobiDB-lite"/>
    </source>
</evidence>
<proteinExistence type="predicted"/>
<evidence type="ECO:0000313" key="2">
    <source>
        <dbReference type="EMBL" id="AYN43233.1"/>
    </source>
</evidence>
<feature type="region of interest" description="Disordered" evidence="1">
    <location>
        <begin position="451"/>
        <end position="492"/>
    </location>
</feature>
<feature type="compositionally biased region" description="Low complexity" evidence="1">
    <location>
        <begin position="472"/>
        <end position="490"/>
    </location>
</feature>
<dbReference type="RefSeq" id="WP_121790659.1">
    <property type="nucleotide sequence ID" value="NZ_CP033073.1"/>
</dbReference>
<protein>
    <submittedName>
        <fullName evidence="2">Uncharacterized protein</fullName>
    </submittedName>
</protein>
<dbReference type="OrthoDB" id="3320501at2"/>